<dbReference type="Proteomes" id="UP000250028">
    <property type="component" value="Unassembled WGS sequence"/>
</dbReference>
<evidence type="ECO:0000259" key="3">
    <source>
        <dbReference type="Pfam" id="PF17853"/>
    </source>
</evidence>
<organism evidence="4 5">
    <name type="scientific">Branchiibius hedensis</name>
    <dbReference type="NCBI Taxonomy" id="672460"/>
    <lineage>
        <taxon>Bacteria</taxon>
        <taxon>Bacillati</taxon>
        <taxon>Actinomycetota</taxon>
        <taxon>Actinomycetes</taxon>
        <taxon>Micrococcales</taxon>
        <taxon>Dermacoccaceae</taxon>
        <taxon>Branchiibius</taxon>
    </lineage>
</organism>
<dbReference type="PANTHER" id="PTHR33744:SF7">
    <property type="entry name" value="PUCR FAMILY TRANSCRIPTIONAL REGULATOR"/>
    <property type="match status" value="1"/>
</dbReference>
<sequence>MATAAIQQMEAEHSWYRELSAEERSWVGMVAQAGIGGFIDWYRTNGTEPSSATDIFDPAPAELARTISLSHTLDLIRTSIGVVEDRVPLLADDADRVELREAVLIYSREIAFAAATVYAQAAEARGAWDARLEAHVIDAVLRAEADEALRSRVAALGWDEVHHVLVAVGRAPSGAHSAIVDGLRRDTRRADLDSLVSVQGRTLIAIIGGVTDPLAQLQPLTEHWAPGPIVLGPTVPHVFAAGRSARAALSGYGAAPAWPDAPRLCPADELLAERALHGDSHARRTLVDRVLRPLRDRDALRETALGFLAQPSLEATARALFVHANTVRYRLGQFAEATGYDLTDVREAFVVRIAFAFAAWDER</sequence>
<dbReference type="Gene3D" id="1.10.10.2840">
    <property type="entry name" value="PucR C-terminal helix-turn-helix domain"/>
    <property type="match status" value="1"/>
</dbReference>
<keyword evidence="5" id="KW-1185">Reference proteome</keyword>
<dbReference type="EMBL" id="UESZ01000001">
    <property type="protein sequence ID" value="SSA34284.1"/>
    <property type="molecule type" value="Genomic_DNA"/>
</dbReference>
<comment type="similarity">
    <text evidence="1">Belongs to the CdaR family.</text>
</comment>
<evidence type="ECO:0000259" key="2">
    <source>
        <dbReference type="Pfam" id="PF13556"/>
    </source>
</evidence>
<name>A0A2Y8ZQY9_9MICO</name>
<feature type="domain" description="PucR C-terminal helix-turn-helix" evidence="2">
    <location>
        <begin position="300"/>
        <end position="355"/>
    </location>
</feature>
<dbReference type="Pfam" id="PF17853">
    <property type="entry name" value="GGDEF_2"/>
    <property type="match status" value="1"/>
</dbReference>
<gene>
    <name evidence="4" type="ORF">SAMN04489750_1595</name>
</gene>
<dbReference type="AlphaFoldDB" id="A0A2Y8ZQY9"/>
<evidence type="ECO:0000256" key="1">
    <source>
        <dbReference type="ARBA" id="ARBA00006754"/>
    </source>
</evidence>
<dbReference type="PANTHER" id="PTHR33744">
    <property type="entry name" value="CARBOHYDRATE DIACID REGULATOR"/>
    <property type="match status" value="1"/>
</dbReference>
<reference evidence="5" key="1">
    <citation type="submission" date="2016-10" db="EMBL/GenBank/DDBJ databases">
        <authorList>
            <person name="Varghese N."/>
            <person name="Submissions S."/>
        </authorList>
    </citation>
    <scope>NUCLEOTIDE SEQUENCE [LARGE SCALE GENOMIC DNA]</scope>
    <source>
        <strain evidence="5">DSM 22951</strain>
    </source>
</reference>
<dbReference type="InterPro" id="IPR025736">
    <property type="entry name" value="PucR_C-HTH_dom"/>
</dbReference>
<dbReference type="InterPro" id="IPR051448">
    <property type="entry name" value="CdaR-like_regulators"/>
</dbReference>
<accession>A0A2Y8ZQY9</accession>
<dbReference type="InterPro" id="IPR042070">
    <property type="entry name" value="PucR_C-HTH_sf"/>
</dbReference>
<evidence type="ECO:0000313" key="4">
    <source>
        <dbReference type="EMBL" id="SSA34284.1"/>
    </source>
</evidence>
<proteinExistence type="inferred from homology"/>
<evidence type="ECO:0000313" key="5">
    <source>
        <dbReference type="Proteomes" id="UP000250028"/>
    </source>
</evidence>
<feature type="domain" description="CdaR GGDEF-like" evidence="3">
    <location>
        <begin position="144"/>
        <end position="249"/>
    </location>
</feature>
<dbReference type="Pfam" id="PF13556">
    <property type="entry name" value="HTH_30"/>
    <property type="match status" value="1"/>
</dbReference>
<dbReference type="InterPro" id="IPR041522">
    <property type="entry name" value="CdaR_GGDEF"/>
</dbReference>
<protein>
    <submittedName>
        <fullName evidence="4">PucR C-terminal helix-turn-helix domain-containing protein</fullName>
    </submittedName>
</protein>